<keyword evidence="3" id="KW-1185">Reference proteome</keyword>
<evidence type="ECO:0000256" key="1">
    <source>
        <dbReference type="SAM" id="MobiDB-lite"/>
    </source>
</evidence>
<dbReference type="EMBL" id="JAHUTI010011186">
    <property type="protein sequence ID" value="MED6236021.1"/>
    <property type="molecule type" value="Genomic_DNA"/>
</dbReference>
<name>A0ABU7ACY3_9TELE</name>
<accession>A0ABU7ACY3</accession>
<sequence length="141" mass="15080">MGVVVCRREVVTTDASPTVWGAVWQHRAVQDLWRQRERSKHIKRAGAECCTHGPQALSAPPRGTACASLNRQHLCCSPHQPSGRHQIGAPSKGVQESSGVGLSSYVHPTGDVFNGGAQSGWGLSLSLARPMLRESGPFTAM</sequence>
<organism evidence="2 3">
    <name type="scientific">Ataeniobius toweri</name>
    <dbReference type="NCBI Taxonomy" id="208326"/>
    <lineage>
        <taxon>Eukaryota</taxon>
        <taxon>Metazoa</taxon>
        <taxon>Chordata</taxon>
        <taxon>Craniata</taxon>
        <taxon>Vertebrata</taxon>
        <taxon>Euteleostomi</taxon>
        <taxon>Actinopterygii</taxon>
        <taxon>Neopterygii</taxon>
        <taxon>Teleostei</taxon>
        <taxon>Neoteleostei</taxon>
        <taxon>Acanthomorphata</taxon>
        <taxon>Ovalentaria</taxon>
        <taxon>Atherinomorphae</taxon>
        <taxon>Cyprinodontiformes</taxon>
        <taxon>Goodeidae</taxon>
        <taxon>Ataeniobius</taxon>
    </lineage>
</organism>
<comment type="caution">
    <text evidence="2">The sequence shown here is derived from an EMBL/GenBank/DDBJ whole genome shotgun (WGS) entry which is preliminary data.</text>
</comment>
<gene>
    <name evidence="2" type="ORF">ATANTOWER_003327</name>
</gene>
<reference evidence="2 3" key="1">
    <citation type="submission" date="2021-07" db="EMBL/GenBank/DDBJ databases">
        <authorList>
            <person name="Palmer J.M."/>
        </authorList>
    </citation>
    <scope>NUCLEOTIDE SEQUENCE [LARGE SCALE GENOMIC DNA]</scope>
    <source>
        <strain evidence="2 3">AT_MEX2019</strain>
        <tissue evidence="2">Muscle</tissue>
    </source>
</reference>
<evidence type="ECO:0000313" key="3">
    <source>
        <dbReference type="Proteomes" id="UP001345963"/>
    </source>
</evidence>
<feature type="region of interest" description="Disordered" evidence="1">
    <location>
        <begin position="80"/>
        <end position="100"/>
    </location>
</feature>
<proteinExistence type="predicted"/>
<dbReference type="Proteomes" id="UP001345963">
    <property type="component" value="Unassembled WGS sequence"/>
</dbReference>
<evidence type="ECO:0000313" key="2">
    <source>
        <dbReference type="EMBL" id="MED6236021.1"/>
    </source>
</evidence>
<protein>
    <submittedName>
        <fullName evidence="2">Uncharacterized protein</fullName>
    </submittedName>
</protein>